<feature type="transmembrane region" description="Helical" evidence="6">
    <location>
        <begin position="179"/>
        <end position="202"/>
    </location>
</feature>
<gene>
    <name evidence="8" type="ORF">ARMSODRAFT_965360</name>
</gene>
<dbReference type="PANTHER" id="PTHR23511">
    <property type="entry name" value="SYNAPTIC VESICLE GLYCOPROTEIN 2"/>
    <property type="match status" value="1"/>
</dbReference>
<keyword evidence="2" id="KW-0813">Transport</keyword>
<name>A0A2H3BAY1_9AGAR</name>
<dbReference type="Proteomes" id="UP000218334">
    <property type="component" value="Unassembled WGS sequence"/>
</dbReference>
<keyword evidence="4 6" id="KW-1133">Transmembrane helix</keyword>
<evidence type="ECO:0000259" key="7">
    <source>
        <dbReference type="PROSITE" id="PS50850"/>
    </source>
</evidence>
<evidence type="ECO:0000256" key="6">
    <source>
        <dbReference type="SAM" id="Phobius"/>
    </source>
</evidence>
<evidence type="ECO:0000256" key="3">
    <source>
        <dbReference type="ARBA" id="ARBA00022692"/>
    </source>
</evidence>
<dbReference type="EMBL" id="KZ293480">
    <property type="protein sequence ID" value="PBK60993.1"/>
    <property type="molecule type" value="Genomic_DNA"/>
</dbReference>
<feature type="transmembrane region" description="Helical" evidence="6">
    <location>
        <begin position="428"/>
        <end position="447"/>
    </location>
</feature>
<keyword evidence="9" id="KW-1185">Reference proteome</keyword>
<feature type="transmembrane region" description="Helical" evidence="6">
    <location>
        <begin position="94"/>
        <end position="114"/>
    </location>
</feature>
<feature type="transmembrane region" description="Helical" evidence="6">
    <location>
        <begin position="397"/>
        <end position="416"/>
    </location>
</feature>
<dbReference type="InterPro" id="IPR005828">
    <property type="entry name" value="MFS_sugar_transport-like"/>
</dbReference>
<reference evidence="9" key="1">
    <citation type="journal article" date="2017" name="Nat. Ecol. Evol.">
        <title>Genome expansion and lineage-specific genetic innovations in the forest pathogenic fungi Armillaria.</title>
        <authorList>
            <person name="Sipos G."/>
            <person name="Prasanna A.N."/>
            <person name="Walter M.C."/>
            <person name="O'Connor E."/>
            <person name="Balint B."/>
            <person name="Krizsan K."/>
            <person name="Kiss B."/>
            <person name="Hess J."/>
            <person name="Varga T."/>
            <person name="Slot J."/>
            <person name="Riley R."/>
            <person name="Boka B."/>
            <person name="Rigling D."/>
            <person name="Barry K."/>
            <person name="Lee J."/>
            <person name="Mihaltcheva S."/>
            <person name="LaButti K."/>
            <person name="Lipzen A."/>
            <person name="Waldron R."/>
            <person name="Moloney N.M."/>
            <person name="Sperisen C."/>
            <person name="Kredics L."/>
            <person name="Vagvoelgyi C."/>
            <person name="Patrignani A."/>
            <person name="Fitzpatrick D."/>
            <person name="Nagy I."/>
            <person name="Doyle S."/>
            <person name="Anderson J.B."/>
            <person name="Grigoriev I.V."/>
            <person name="Gueldener U."/>
            <person name="Muensterkoetter M."/>
            <person name="Nagy L.G."/>
        </authorList>
    </citation>
    <scope>NUCLEOTIDE SEQUENCE [LARGE SCALE GENOMIC DNA]</scope>
    <source>
        <strain evidence="9">28-4</strain>
    </source>
</reference>
<dbReference type="PROSITE" id="PS50850">
    <property type="entry name" value="MFS"/>
    <property type="match status" value="1"/>
</dbReference>
<sequence>MDTKSIIVDVSDSPSTHVTNIALDDMYNDESVDAVYQAKSRVLNKAIQEIGMGKYQKQLFVCAGFGWFVDSVWPLATALILTQAIAEFNFNGPYLTLAANVGLLVGPAIWSIGCDTWGRKWPFNLTLLIAGVFGTAAGGSPNFVALACLLAVVGVGVGGNLPVDSAVFLDLVPGTHQYLLTLINVWWSVGSLLGSLLAWPLIANYSCPEDALACDRADNMGWRYLLFALGGVTLLFWILRFFCFDLLESPRFLISVGKDAEAVSVIHKIAKYNGTTTTLTVEHLTEAAEKVADLGIPIVPRTAIIGLAFTLYNCFLPYLLTTRGADFGDGSLYTTYRNQSILSVIGIGGSLVAGWTVEVSGIGRKGTLAISLGLTGIFLLASSTSHSSNALLGWNCGYNFSINMMWGVLFAISAELFPAQHRGTGNGLVNVATAIFGVLAPVIALYADLSTSVPVYISGTLFIFSGFLALFLPYEPKGRASI</sequence>
<evidence type="ECO:0000313" key="8">
    <source>
        <dbReference type="EMBL" id="PBK60993.1"/>
    </source>
</evidence>
<keyword evidence="5 6" id="KW-0472">Membrane</keyword>
<evidence type="ECO:0000256" key="4">
    <source>
        <dbReference type="ARBA" id="ARBA00022989"/>
    </source>
</evidence>
<protein>
    <submittedName>
        <fullName evidence="8">MFS general substrate transporter</fullName>
    </submittedName>
</protein>
<feature type="domain" description="Major facilitator superfamily (MFS) profile" evidence="7">
    <location>
        <begin position="1"/>
        <end position="477"/>
    </location>
</feature>
<evidence type="ECO:0000256" key="1">
    <source>
        <dbReference type="ARBA" id="ARBA00004141"/>
    </source>
</evidence>
<proteinExistence type="predicted"/>
<feature type="transmembrane region" description="Helical" evidence="6">
    <location>
        <begin position="59"/>
        <end position="82"/>
    </location>
</feature>
<feature type="transmembrane region" description="Helical" evidence="6">
    <location>
        <begin position="298"/>
        <end position="320"/>
    </location>
</feature>
<dbReference type="PANTHER" id="PTHR23511:SF12">
    <property type="entry name" value="TRANSPORTER, PUTATIVE (AFU_ORTHOLOGUE AFUA_7G01740)-RELATED"/>
    <property type="match status" value="1"/>
</dbReference>
<dbReference type="SUPFAM" id="SSF103473">
    <property type="entry name" value="MFS general substrate transporter"/>
    <property type="match status" value="1"/>
</dbReference>
<dbReference type="GO" id="GO:0022857">
    <property type="term" value="F:transmembrane transporter activity"/>
    <property type="evidence" value="ECO:0007669"/>
    <property type="project" value="InterPro"/>
</dbReference>
<organism evidence="8 9">
    <name type="scientific">Armillaria solidipes</name>
    <dbReference type="NCBI Taxonomy" id="1076256"/>
    <lineage>
        <taxon>Eukaryota</taxon>
        <taxon>Fungi</taxon>
        <taxon>Dikarya</taxon>
        <taxon>Basidiomycota</taxon>
        <taxon>Agaricomycotina</taxon>
        <taxon>Agaricomycetes</taxon>
        <taxon>Agaricomycetidae</taxon>
        <taxon>Agaricales</taxon>
        <taxon>Marasmiineae</taxon>
        <taxon>Physalacriaceae</taxon>
        <taxon>Armillaria</taxon>
    </lineage>
</organism>
<dbReference type="Pfam" id="PF00083">
    <property type="entry name" value="Sugar_tr"/>
    <property type="match status" value="1"/>
</dbReference>
<dbReference type="InterPro" id="IPR011701">
    <property type="entry name" value="MFS"/>
</dbReference>
<dbReference type="Pfam" id="PF07690">
    <property type="entry name" value="MFS_1"/>
    <property type="match status" value="1"/>
</dbReference>
<evidence type="ECO:0000256" key="5">
    <source>
        <dbReference type="ARBA" id="ARBA00023136"/>
    </source>
</evidence>
<dbReference type="InterPro" id="IPR020846">
    <property type="entry name" value="MFS_dom"/>
</dbReference>
<dbReference type="AlphaFoldDB" id="A0A2H3BAY1"/>
<keyword evidence="3 6" id="KW-0812">Transmembrane</keyword>
<feature type="transmembrane region" description="Helical" evidence="6">
    <location>
        <begin position="143"/>
        <end position="167"/>
    </location>
</feature>
<comment type="subcellular location">
    <subcellularLocation>
        <location evidence="1">Membrane</location>
        <topology evidence="1">Multi-pass membrane protein</topology>
    </subcellularLocation>
</comment>
<feature type="transmembrane region" description="Helical" evidence="6">
    <location>
        <begin position="453"/>
        <end position="474"/>
    </location>
</feature>
<dbReference type="GO" id="GO:0016020">
    <property type="term" value="C:membrane"/>
    <property type="evidence" value="ECO:0007669"/>
    <property type="project" value="UniProtKB-SubCell"/>
</dbReference>
<feature type="transmembrane region" description="Helical" evidence="6">
    <location>
        <begin position="340"/>
        <end position="359"/>
    </location>
</feature>
<evidence type="ECO:0000256" key="2">
    <source>
        <dbReference type="ARBA" id="ARBA00022448"/>
    </source>
</evidence>
<evidence type="ECO:0000313" key="9">
    <source>
        <dbReference type="Proteomes" id="UP000218334"/>
    </source>
</evidence>
<dbReference type="InterPro" id="IPR036259">
    <property type="entry name" value="MFS_trans_sf"/>
</dbReference>
<feature type="transmembrane region" description="Helical" evidence="6">
    <location>
        <begin position="222"/>
        <end position="243"/>
    </location>
</feature>
<dbReference type="Gene3D" id="1.20.1250.20">
    <property type="entry name" value="MFS general substrate transporter like domains"/>
    <property type="match status" value="1"/>
</dbReference>
<accession>A0A2H3BAY1</accession>